<protein>
    <submittedName>
        <fullName evidence="2">Uncharacterized protein</fullName>
    </submittedName>
</protein>
<feature type="compositionally biased region" description="Polar residues" evidence="1">
    <location>
        <begin position="26"/>
        <end position="35"/>
    </location>
</feature>
<dbReference type="OrthoDB" id="3783539at2759"/>
<accession>A0A9N9L021</accession>
<feature type="compositionally biased region" description="Low complexity" evidence="1">
    <location>
        <begin position="16"/>
        <end position="25"/>
    </location>
</feature>
<dbReference type="AlphaFoldDB" id="A0A9N9L021"/>
<dbReference type="EMBL" id="CAJVRL010000060">
    <property type="protein sequence ID" value="CAG8955112.1"/>
    <property type="molecule type" value="Genomic_DNA"/>
</dbReference>
<evidence type="ECO:0000256" key="1">
    <source>
        <dbReference type="SAM" id="MobiDB-lite"/>
    </source>
</evidence>
<organism evidence="2 3">
    <name type="scientific">Hymenoscyphus fraxineus</name>
    <dbReference type="NCBI Taxonomy" id="746836"/>
    <lineage>
        <taxon>Eukaryota</taxon>
        <taxon>Fungi</taxon>
        <taxon>Dikarya</taxon>
        <taxon>Ascomycota</taxon>
        <taxon>Pezizomycotina</taxon>
        <taxon>Leotiomycetes</taxon>
        <taxon>Helotiales</taxon>
        <taxon>Helotiaceae</taxon>
        <taxon>Hymenoscyphus</taxon>
    </lineage>
</organism>
<proteinExistence type="predicted"/>
<sequence length="94" mass="10740">MNSTEKRPDTTSEIFSSSSSPSPSSTNAPVMSEFQTKWKPQRIPTPYVNKMRLRQKLNGLYGVDGYHVKLQLNEWTIYVPSLLSEKDLMDVCDL</sequence>
<gene>
    <name evidence="2" type="ORF">HYFRA_00007127</name>
</gene>
<keyword evidence="3" id="KW-1185">Reference proteome</keyword>
<feature type="compositionally biased region" description="Basic and acidic residues" evidence="1">
    <location>
        <begin position="1"/>
        <end position="10"/>
    </location>
</feature>
<comment type="caution">
    <text evidence="2">The sequence shown here is derived from an EMBL/GenBank/DDBJ whole genome shotgun (WGS) entry which is preliminary data.</text>
</comment>
<reference evidence="2" key="1">
    <citation type="submission" date="2021-07" db="EMBL/GenBank/DDBJ databases">
        <authorList>
            <person name="Durling M."/>
        </authorList>
    </citation>
    <scope>NUCLEOTIDE SEQUENCE</scope>
</reference>
<dbReference type="Proteomes" id="UP000696280">
    <property type="component" value="Unassembled WGS sequence"/>
</dbReference>
<evidence type="ECO:0000313" key="2">
    <source>
        <dbReference type="EMBL" id="CAG8955112.1"/>
    </source>
</evidence>
<name>A0A9N9L021_9HELO</name>
<evidence type="ECO:0000313" key="3">
    <source>
        <dbReference type="Proteomes" id="UP000696280"/>
    </source>
</evidence>
<feature type="region of interest" description="Disordered" evidence="1">
    <location>
        <begin position="1"/>
        <end position="35"/>
    </location>
</feature>